<keyword evidence="4" id="KW-1185">Reference proteome</keyword>
<feature type="compositionally biased region" description="Low complexity" evidence="1">
    <location>
        <begin position="198"/>
        <end position="224"/>
    </location>
</feature>
<dbReference type="InterPro" id="IPR036236">
    <property type="entry name" value="Znf_C2H2_sf"/>
</dbReference>
<feature type="compositionally biased region" description="Polar residues" evidence="1">
    <location>
        <begin position="278"/>
        <end position="288"/>
    </location>
</feature>
<dbReference type="InterPro" id="IPR013087">
    <property type="entry name" value="Znf_C2H2_type"/>
</dbReference>
<feature type="compositionally biased region" description="Basic and acidic residues" evidence="1">
    <location>
        <begin position="421"/>
        <end position="431"/>
    </location>
</feature>
<dbReference type="Gene3D" id="3.30.460.10">
    <property type="entry name" value="Beta Polymerase, domain 2"/>
    <property type="match status" value="1"/>
</dbReference>
<dbReference type="GO" id="GO:0008270">
    <property type="term" value="F:zinc ion binding"/>
    <property type="evidence" value="ECO:0007669"/>
    <property type="project" value="InterPro"/>
</dbReference>
<dbReference type="PROSITE" id="PS51703">
    <property type="entry name" value="DZF"/>
    <property type="match status" value="1"/>
</dbReference>
<dbReference type="InterPro" id="IPR003604">
    <property type="entry name" value="Matrin/U1-like-C_Znf_C2H2"/>
</dbReference>
<dbReference type="InterPro" id="IPR049401">
    <property type="entry name" value="DZF_dom_N"/>
</dbReference>
<dbReference type="Ensembl" id="ENSCPRT00005021729.1">
    <property type="protein sequence ID" value="ENSCPRP00005018556.1"/>
    <property type="gene ID" value="ENSCPRG00005012851.1"/>
</dbReference>
<dbReference type="SMART" id="SM00355">
    <property type="entry name" value="ZnF_C2H2"/>
    <property type="match status" value="3"/>
</dbReference>
<dbReference type="GeneTree" id="ENSGT00940000162148"/>
<evidence type="ECO:0000313" key="4">
    <source>
        <dbReference type="Proteomes" id="UP000594220"/>
    </source>
</evidence>
<proteinExistence type="predicted"/>
<organism evidence="3 4">
    <name type="scientific">Crocodylus porosus</name>
    <name type="common">Saltwater crocodile</name>
    <name type="synonym">Estuarine crocodile</name>
    <dbReference type="NCBI Taxonomy" id="8502"/>
    <lineage>
        <taxon>Eukaryota</taxon>
        <taxon>Metazoa</taxon>
        <taxon>Chordata</taxon>
        <taxon>Craniata</taxon>
        <taxon>Vertebrata</taxon>
        <taxon>Euteleostomi</taxon>
        <taxon>Archelosauria</taxon>
        <taxon>Archosauria</taxon>
        <taxon>Crocodylia</taxon>
        <taxon>Longirostres</taxon>
        <taxon>Crocodylidae</taxon>
        <taxon>Crocodylus</taxon>
    </lineage>
</organism>
<dbReference type="SMART" id="SM00572">
    <property type="entry name" value="DZF"/>
    <property type="match status" value="1"/>
</dbReference>
<evidence type="ECO:0000259" key="2">
    <source>
        <dbReference type="PROSITE" id="PS51703"/>
    </source>
</evidence>
<dbReference type="PANTHER" id="PTHR45762">
    <property type="entry name" value="ZINC FINGER RNA-BINDING PROTEIN"/>
    <property type="match status" value="1"/>
</dbReference>
<dbReference type="SUPFAM" id="SSF57667">
    <property type="entry name" value="beta-beta-alpha zinc fingers"/>
    <property type="match status" value="3"/>
</dbReference>
<dbReference type="GO" id="GO:0003727">
    <property type="term" value="F:single-stranded RNA binding"/>
    <property type="evidence" value="ECO:0007669"/>
    <property type="project" value="TreeGrafter"/>
</dbReference>
<evidence type="ECO:0000313" key="3">
    <source>
        <dbReference type="Ensembl" id="ENSCPRP00005018556.1"/>
    </source>
</evidence>
<feature type="region of interest" description="Disordered" evidence="1">
    <location>
        <begin position="264"/>
        <end position="288"/>
    </location>
</feature>
<dbReference type="AlphaFoldDB" id="A0A7M4F512"/>
<dbReference type="FunFam" id="1.10.1410.40:FF:000001">
    <property type="entry name" value="interleukin enhancer-binding factor 3 isoform X1"/>
    <property type="match status" value="1"/>
</dbReference>
<dbReference type="PANTHER" id="PTHR45762:SF2">
    <property type="entry name" value="ZINC FINGER RNA-BINDING PROTEIN 2"/>
    <property type="match status" value="1"/>
</dbReference>
<feature type="region of interest" description="Disordered" evidence="1">
    <location>
        <begin position="838"/>
        <end position="882"/>
    </location>
</feature>
<name>A0A7M4F512_CROPO</name>
<dbReference type="Pfam" id="PF07528">
    <property type="entry name" value="DZF_N"/>
    <property type="match status" value="1"/>
</dbReference>
<feature type="domain" description="DZF" evidence="2">
    <location>
        <begin position="522"/>
        <end position="880"/>
    </location>
</feature>
<reference evidence="3" key="2">
    <citation type="submission" date="2025-09" db="UniProtKB">
        <authorList>
            <consortium name="Ensembl"/>
        </authorList>
    </citation>
    <scope>IDENTIFICATION</scope>
</reference>
<dbReference type="Pfam" id="PF12874">
    <property type="entry name" value="zf-met"/>
    <property type="match status" value="3"/>
</dbReference>
<evidence type="ECO:0000256" key="1">
    <source>
        <dbReference type="SAM" id="MobiDB-lite"/>
    </source>
</evidence>
<dbReference type="FunFam" id="3.30.160.60:FF:000439">
    <property type="entry name" value="Zinc finger RNA-binding protein 2"/>
    <property type="match status" value="1"/>
</dbReference>
<dbReference type="Gene3D" id="3.30.160.60">
    <property type="entry name" value="Classic Zinc Finger"/>
    <property type="match status" value="3"/>
</dbReference>
<dbReference type="Gene3D" id="1.10.1410.40">
    <property type="match status" value="1"/>
</dbReference>
<gene>
    <name evidence="3" type="primary">ZFR2</name>
</gene>
<protein>
    <submittedName>
        <fullName evidence="3">Zinc finger RNA binding protein 2</fullName>
    </submittedName>
</protein>
<dbReference type="InterPro" id="IPR043519">
    <property type="entry name" value="NT_sf"/>
</dbReference>
<feature type="compositionally biased region" description="Low complexity" evidence="1">
    <location>
        <begin position="158"/>
        <end position="167"/>
    </location>
</feature>
<dbReference type="SMART" id="SM00451">
    <property type="entry name" value="ZnF_U1"/>
    <property type="match status" value="3"/>
</dbReference>
<dbReference type="FunFam" id="3.30.460.10:FF:000010">
    <property type="entry name" value="Zinc finger RNA-binding protein 2"/>
    <property type="match status" value="1"/>
</dbReference>
<accession>A0A7M4F512</accession>
<feature type="compositionally biased region" description="Acidic residues" evidence="1">
    <location>
        <begin position="581"/>
        <end position="592"/>
    </location>
</feature>
<dbReference type="FunFam" id="3.30.160.60:FF:000210">
    <property type="entry name" value="Zinc finger RNA-binding protein 2"/>
    <property type="match status" value="1"/>
</dbReference>
<feature type="region of interest" description="Disordered" evidence="1">
    <location>
        <begin position="416"/>
        <end position="439"/>
    </location>
</feature>
<dbReference type="Pfam" id="PF20965">
    <property type="entry name" value="DZF_C"/>
    <property type="match status" value="1"/>
</dbReference>
<dbReference type="PROSITE" id="PS00028">
    <property type="entry name" value="ZINC_FINGER_C2H2_1"/>
    <property type="match status" value="1"/>
</dbReference>
<feature type="region of interest" description="Disordered" evidence="1">
    <location>
        <begin position="100"/>
        <end position="167"/>
    </location>
</feature>
<sequence>MIPHAQIVFLPVPGHQHGLCTPTCRCHCPITSMIFLPHAYVFLFYSTPPATAYSHPTTVPSYTIQQTPGVEHPVTPSYAPAAQAARPFATHVYGVYQTPSGPDYGYRTPQQEPTPQPTTAPNYQDNYNYGRSPSASSYGSKQYYQPPAPQPQHTVTDSYYPSRSNYPSYDATTYTAATTYYQPPQQAQAQQQPPPVSQQPKTTSSPSWSSTGNSANNSSNNSFNKKPLFQNKQLKPKGPPKQPQLHYCDICKISCAGPQTYREHLEGQKHKKKEAAQKTGNQVNTGPRGMQTQLRCELCDVSCTGADAYAAHIRGAKHQKVVKLHTKLGKPIPSIEPIVVNSGSDPTITTASNPVAHAPTAVSVAPTKPTAVATNSASNTGKLVAVKKLVTSKIMFTGTNKIQAASIKLEESKVLQPKSELPNEQHTHDSSGDGPGVLLDIQPVGHDYVEEVQNDEGKMIRFHCKLCECSFNDPNAKDMHLKGRRHRLQYKMKKQKQKDLIKRHREEEQRWHMEMRRVIPWRSVSQKCGCFGSTRCPDSSNDRHIMTKHSSIYPTEEELQAIQKVVSHSERALKLVSDSFTEQESEKEEENEERGKADDVPRILKGVMRVGILAKGLLLRGDRNVHLILLSAQKPTVSLLQNITEQLPKQLSVRDKYEVSSDAAEATIVISSCKEPKMQVTISITSPLMREDTSPDPCDVLSQHKCLESLAALRHAKWFQARANGLQSCVIIIRILRDLCQRVPTWGALPDWAMELLVEKVLSSASSRLRPGDAMRRVLECVATGTLLMDGPGLQDPCEKDKMDALETMTSQEREDVTASAQHALRMLAFRQIHKVLGMDPLPPPKNRLNERNRKRRRDVSEMTEGEGDGKKDKKEEDDSDA</sequence>
<feature type="compositionally biased region" description="Basic and acidic residues" evidence="1">
    <location>
        <begin position="868"/>
        <end position="882"/>
    </location>
</feature>
<dbReference type="Proteomes" id="UP000594220">
    <property type="component" value="Unplaced"/>
</dbReference>
<dbReference type="GO" id="GO:0003725">
    <property type="term" value="F:double-stranded RNA binding"/>
    <property type="evidence" value="ECO:0007669"/>
    <property type="project" value="TreeGrafter"/>
</dbReference>
<dbReference type="InterPro" id="IPR006561">
    <property type="entry name" value="DZF_dom"/>
</dbReference>
<dbReference type="InterPro" id="IPR049402">
    <property type="entry name" value="DZF_dom_C"/>
</dbReference>
<feature type="compositionally biased region" description="Polar residues" evidence="1">
    <location>
        <begin position="120"/>
        <end position="140"/>
    </location>
</feature>
<feature type="region of interest" description="Disordered" evidence="1">
    <location>
        <begin position="183"/>
        <end position="241"/>
    </location>
</feature>
<dbReference type="GO" id="GO:0071011">
    <property type="term" value="C:precatalytic spliceosome"/>
    <property type="evidence" value="ECO:0007669"/>
    <property type="project" value="TreeGrafter"/>
</dbReference>
<reference evidence="3" key="1">
    <citation type="submission" date="2025-08" db="UniProtKB">
        <authorList>
            <consortium name="Ensembl"/>
        </authorList>
    </citation>
    <scope>IDENTIFICATION</scope>
</reference>
<feature type="region of interest" description="Disordered" evidence="1">
    <location>
        <begin position="577"/>
        <end position="597"/>
    </location>
</feature>